<reference evidence="1" key="2">
    <citation type="submission" date="2021-04" db="EMBL/GenBank/DDBJ databases">
        <authorList>
            <person name="Gilroy R."/>
        </authorList>
    </citation>
    <scope>NUCLEOTIDE SEQUENCE</scope>
    <source>
        <strain evidence="1">CHK189-11263</strain>
    </source>
</reference>
<comment type="caution">
    <text evidence="1">The sequence shown here is derived from an EMBL/GenBank/DDBJ whole genome shotgun (WGS) entry which is preliminary data.</text>
</comment>
<protein>
    <submittedName>
        <fullName evidence="1">Uncharacterized protein</fullName>
    </submittedName>
</protein>
<reference evidence="1" key="1">
    <citation type="journal article" date="2021" name="PeerJ">
        <title>Extensive microbial diversity within the chicken gut microbiome revealed by metagenomics and culture.</title>
        <authorList>
            <person name="Gilroy R."/>
            <person name="Ravi A."/>
            <person name="Getino M."/>
            <person name="Pursley I."/>
            <person name="Horton D.L."/>
            <person name="Alikhan N.F."/>
            <person name="Baker D."/>
            <person name="Gharbi K."/>
            <person name="Hall N."/>
            <person name="Watson M."/>
            <person name="Adriaenssens E.M."/>
            <person name="Foster-Nyarko E."/>
            <person name="Jarju S."/>
            <person name="Secka A."/>
            <person name="Antonio M."/>
            <person name="Oren A."/>
            <person name="Chaudhuri R.R."/>
            <person name="La Ragione R."/>
            <person name="Hildebrand F."/>
            <person name="Pallen M.J."/>
        </authorList>
    </citation>
    <scope>NUCLEOTIDE SEQUENCE</scope>
    <source>
        <strain evidence="1">CHK189-11263</strain>
    </source>
</reference>
<evidence type="ECO:0000313" key="1">
    <source>
        <dbReference type="EMBL" id="HJB56765.1"/>
    </source>
</evidence>
<dbReference type="AlphaFoldDB" id="A0A9D2MAT6"/>
<organism evidence="1 2">
    <name type="scientific">Candidatus Flavonifractor intestinipullorum</name>
    <dbReference type="NCBI Taxonomy" id="2838587"/>
    <lineage>
        <taxon>Bacteria</taxon>
        <taxon>Bacillati</taxon>
        <taxon>Bacillota</taxon>
        <taxon>Clostridia</taxon>
        <taxon>Eubacteriales</taxon>
        <taxon>Oscillospiraceae</taxon>
        <taxon>Flavonifractor</taxon>
    </lineage>
</organism>
<sequence length="64" mass="7511">MLPCQTGCAAYCSGCHKSCPQWQAFQERQRVLRQAKKEYLHYYNDLTSTVTRQFRALGARRPAW</sequence>
<dbReference type="EMBL" id="DWYC01000046">
    <property type="protein sequence ID" value="HJB56765.1"/>
    <property type="molecule type" value="Genomic_DNA"/>
</dbReference>
<evidence type="ECO:0000313" key="2">
    <source>
        <dbReference type="Proteomes" id="UP000824208"/>
    </source>
</evidence>
<name>A0A9D2MAT6_9FIRM</name>
<accession>A0A9D2MAT6</accession>
<gene>
    <name evidence="1" type="ORF">H9714_04345</name>
</gene>
<proteinExistence type="predicted"/>
<dbReference type="Proteomes" id="UP000824208">
    <property type="component" value="Unassembled WGS sequence"/>
</dbReference>